<feature type="non-terminal residue" evidence="2">
    <location>
        <position position="99"/>
    </location>
</feature>
<reference evidence="2 3" key="1">
    <citation type="submission" date="2014-03" db="EMBL/GenBank/DDBJ databases">
        <title>Draft genome of the hookworm Oesophagostomum dentatum.</title>
        <authorList>
            <person name="Mitreva M."/>
        </authorList>
    </citation>
    <scope>NUCLEOTIDE SEQUENCE [LARGE SCALE GENOMIC DNA]</scope>
    <source>
        <strain evidence="2 3">OD-Hann</strain>
    </source>
</reference>
<keyword evidence="1" id="KW-0472">Membrane</keyword>
<accession>A0A0B1S127</accession>
<sequence length="99" mass="11192">MVINAAVQFKTLAQTFGKVLYAYSLTTAMPQLDIQNFNKNHQYNGKTQPRLDMSELPRLRRAYRAYVAAAITVAVILLIVTVILAILLYQKIHNLDQAV</sequence>
<feature type="transmembrane region" description="Helical" evidence="1">
    <location>
        <begin position="65"/>
        <end position="89"/>
    </location>
</feature>
<dbReference type="Proteomes" id="UP000053660">
    <property type="component" value="Unassembled WGS sequence"/>
</dbReference>
<name>A0A0B1S127_OESDE</name>
<dbReference type="AlphaFoldDB" id="A0A0B1S127"/>
<evidence type="ECO:0000256" key="1">
    <source>
        <dbReference type="SAM" id="Phobius"/>
    </source>
</evidence>
<dbReference type="EMBL" id="KN610605">
    <property type="protein sequence ID" value="KHJ77596.1"/>
    <property type="molecule type" value="Genomic_DNA"/>
</dbReference>
<keyword evidence="1" id="KW-1133">Transmembrane helix</keyword>
<gene>
    <name evidence="2" type="ORF">OESDEN_22784</name>
</gene>
<protein>
    <submittedName>
        <fullName evidence="2">Uncharacterized protein</fullName>
    </submittedName>
</protein>
<organism evidence="2 3">
    <name type="scientific">Oesophagostomum dentatum</name>
    <name type="common">Nodular worm</name>
    <dbReference type="NCBI Taxonomy" id="61180"/>
    <lineage>
        <taxon>Eukaryota</taxon>
        <taxon>Metazoa</taxon>
        <taxon>Ecdysozoa</taxon>
        <taxon>Nematoda</taxon>
        <taxon>Chromadorea</taxon>
        <taxon>Rhabditida</taxon>
        <taxon>Rhabditina</taxon>
        <taxon>Rhabditomorpha</taxon>
        <taxon>Strongyloidea</taxon>
        <taxon>Strongylidae</taxon>
        <taxon>Oesophagostomum</taxon>
    </lineage>
</organism>
<proteinExistence type="predicted"/>
<evidence type="ECO:0000313" key="3">
    <source>
        <dbReference type="Proteomes" id="UP000053660"/>
    </source>
</evidence>
<keyword evidence="3" id="KW-1185">Reference proteome</keyword>
<evidence type="ECO:0000313" key="2">
    <source>
        <dbReference type="EMBL" id="KHJ77596.1"/>
    </source>
</evidence>
<keyword evidence="1" id="KW-0812">Transmembrane</keyword>